<name>A0A6N2ARJ9_SOLCI</name>
<comment type="subunit">
    <text evidence="6">The potassium channel is composed of a homo- or heterotetrameric complex of pore-forming subunits.</text>
</comment>
<accession>A0A6N2ARJ9</accession>
<dbReference type="SUPFAM" id="SSF51206">
    <property type="entry name" value="cAMP-binding domain-like"/>
    <property type="match status" value="1"/>
</dbReference>
<keyword evidence="6" id="KW-0813">Transport</keyword>
<evidence type="ECO:0000256" key="2">
    <source>
        <dbReference type="ARBA" id="ARBA00022826"/>
    </source>
</evidence>
<protein>
    <recommendedName>
        <fullName evidence="6">Potassium channel</fullName>
    </recommendedName>
</protein>
<feature type="domain" description="KHA" evidence="8">
    <location>
        <begin position="199"/>
        <end position="276"/>
    </location>
</feature>
<evidence type="ECO:0000259" key="8">
    <source>
        <dbReference type="PROSITE" id="PS51490"/>
    </source>
</evidence>
<keyword evidence="5 6" id="KW-0407">Ion channel</keyword>
<dbReference type="InterPro" id="IPR014710">
    <property type="entry name" value="RmlC-like_jellyroll"/>
</dbReference>
<comment type="subcellular location">
    <subcellularLocation>
        <location evidence="6">Membrane</location>
        <topology evidence="6">Multi-pass membrane protein</topology>
    </subcellularLocation>
</comment>
<keyword evidence="3 6" id="KW-0851">Voltage-gated channel</keyword>
<proteinExistence type="inferred from homology"/>
<dbReference type="EMBL" id="RXGB01009604">
    <property type="protein sequence ID" value="TMW84310.1"/>
    <property type="molecule type" value="Genomic_DNA"/>
</dbReference>
<dbReference type="Gene3D" id="1.10.287.70">
    <property type="match status" value="1"/>
</dbReference>
<dbReference type="PROSITE" id="PS50042">
    <property type="entry name" value="CNMP_BINDING_3"/>
    <property type="match status" value="1"/>
</dbReference>
<dbReference type="InterPro" id="IPR013099">
    <property type="entry name" value="K_chnl_dom"/>
</dbReference>
<evidence type="ECO:0000256" key="1">
    <source>
        <dbReference type="ARBA" id="ARBA00022538"/>
    </source>
</evidence>
<dbReference type="PROSITE" id="PS51490">
    <property type="entry name" value="KHA"/>
    <property type="match status" value="1"/>
</dbReference>
<keyword evidence="6" id="KW-0406">Ion transport</keyword>
<dbReference type="Pfam" id="PF07885">
    <property type="entry name" value="Ion_trans_2"/>
    <property type="match status" value="1"/>
</dbReference>
<evidence type="ECO:0000256" key="6">
    <source>
        <dbReference type="RuleBase" id="RU369015"/>
    </source>
</evidence>
<dbReference type="InterPro" id="IPR018490">
    <property type="entry name" value="cNMP-bd_dom_sf"/>
</dbReference>
<reference evidence="9" key="1">
    <citation type="submission" date="2019-05" db="EMBL/GenBank/DDBJ databases">
        <title>The de novo reference genome and transcriptome assemblies of the wild tomato species Solanum chilense.</title>
        <authorList>
            <person name="Stam R."/>
            <person name="Nosenko T."/>
            <person name="Hoerger A.C."/>
            <person name="Stephan W."/>
            <person name="Seidel M.A."/>
            <person name="Kuhn J.M.M."/>
            <person name="Haberer G."/>
            <person name="Tellier A."/>
        </authorList>
    </citation>
    <scope>NUCLEOTIDE SEQUENCE</scope>
    <source>
        <tissue evidence="9">Mature leaves</tissue>
    </source>
</reference>
<dbReference type="CDD" id="cd00038">
    <property type="entry name" value="CAP_ED"/>
    <property type="match status" value="1"/>
</dbReference>
<dbReference type="SUPFAM" id="SSF81324">
    <property type="entry name" value="Voltage-gated potassium channels"/>
    <property type="match status" value="1"/>
</dbReference>
<feature type="domain" description="Cyclic nucleotide-binding" evidence="7">
    <location>
        <begin position="153"/>
        <end position="221"/>
    </location>
</feature>
<gene>
    <name evidence="9" type="ORF">EJD97_025446</name>
</gene>
<dbReference type="Pfam" id="PF11834">
    <property type="entry name" value="KHA"/>
    <property type="match status" value="1"/>
</dbReference>
<sequence length="276" mass="31215">FMRVTVLQGKGKYLSLFKKFPKNVICNIILLDKSTYTMMDDPKCIALSKTWLSLGNLHDRSIWNLYVMSMYWSITTTGYGDLHAVATEEMIFTMVYMLFDLGLTGCYSSFAQKNNLPVRLEEQMLDHLSMMHRTDTEGLQQQEILETLPRAYLFHGVSHDLLFQLVSEMKAEYFPPKEDIILQNEASTDLYILVNGAVDLISHRNGMDQVVGELKAGDVCGLFVMSLPDSIQELLDIGAEKFHISLTEVLTEDGAVIEDIAVIRDGDHLVLSTSEN</sequence>
<organism evidence="9">
    <name type="scientific">Solanum chilense</name>
    <name type="common">Tomato</name>
    <name type="synonym">Lycopersicon chilense</name>
    <dbReference type="NCBI Taxonomy" id="4083"/>
    <lineage>
        <taxon>Eukaryota</taxon>
        <taxon>Viridiplantae</taxon>
        <taxon>Streptophyta</taxon>
        <taxon>Embryophyta</taxon>
        <taxon>Tracheophyta</taxon>
        <taxon>Spermatophyta</taxon>
        <taxon>Magnoliopsida</taxon>
        <taxon>eudicotyledons</taxon>
        <taxon>Gunneridae</taxon>
        <taxon>Pentapetalae</taxon>
        <taxon>asterids</taxon>
        <taxon>lamiids</taxon>
        <taxon>Solanales</taxon>
        <taxon>Solanaceae</taxon>
        <taxon>Solanoideae</taxon>
        <taxon>Solaneae</taxon>
        <taxon>Solanum</taxon>
        <taxon>Solanum subgen. Lycopersicon</taxon>
    </lineage>
</organism>
<dbReference type="InterPro" id="IPR045319">
    <property type="entry name" value="KAT/AKT"/>
</dbReference>
<comment type="function">
    <text evidence="6">Potassium channel.</text>
</comment>
<dbReference type="GO" id="GO:0034702">
    <property type="term" value="C:monoatomic ion channel complex"/>
    <property type="evidence" value="ECO:0007669"/>
    <property type="project" value="UniProtKB-KW"/>
</dbReference>
<dbReference type="GO" id="GO:0005249">
    <property type="term" value="F:voltage-gated potassium channel activity"/>
    <property type="evidence" value="ECO:0007669"/>
    <property type="project" value="UniProtKB-UniRule"/>
</dbReference>
<dbReference type="SMART" id="SM00100">
    <property type="entry name" value="cNMP"/>
    <property type="match status" value="1"/>
</dbReference>
<comment type="domain">
    <text evidence="6">The segment S4 is probably the voltage-sensor and is characterized by a series of positively charged amino acids. The pore-forming region H5 is enclosed by the transmembrane segments S5 and S6 in the Shaker-type (1P/6TM) and contains the GYGD signature motif which seems to be involved in potassium selectivity.</text>
</comment>
<evidence type="ECO:0000313" key="9">
    <source>
        <dbReference type="EMBL" id="TMW84310.1"/>
    </source>
</evidence>
<comment type="domain">
    <text evidence="6">The KHA domain (rich in hydrophobic and acidic residues) present in the C-terminal part is likely to be important for tetramerization.</text>
</comment>
<evidence type="ECO:0000256" key="4">
    <source>
        <dbReference type="ARBA" id="ARBA00022958"/>
    </source>
</evidence>
<keyword evidence="4 6" id="KW-0630">Potassium</keyword>
<evidence type="ECO:0000256" key="5">
    <source>
        <dbReference type="ARBA" id="ARBA00023303"/>
    </source>
</evidence>
<feature type="non-terminal residue" evidence="9">
    <location>
        <position position="1"/>
    </location>
</feature>
<evidence type="ECO:0000256" key="3">
    <source>
        <dbReference type="ARBA" id="ARBA00022882"/>
    </source>
</evidence>
<dbReference type="InterPro" id="IPR000595">
    <property type="entry name" value="cNMP-bd_dom"/>
</dbReference>
<dbReference type="PANTHER" id="PTHR45743">
    <property type="entry name" value="POTASSIUM CHANNEL AKT1"/>
    <property type="match status" value="1"/>
</dbReference>
<dbReference type="Gene3D" id="2.60.120.10">
    <property type="entry name" value="Jelly Rolls"/>
    <property type="match status" value="1"/>
</dbReference>
<comment type="similarity">
    <text evidence="6">Belongs to the potassium channel family. Plant (TC 1.A.1.4) subfamily.</text>
</comment>
<dbReference type="PANTHER" id="PTHR45743:SF43">
    <property type="entry name" value="POTASSIUM CHANNEL"/>
    <property type="match status" value="1"/>
</dbReference>
<evidence type="ECO:0000259" key="7">
    <source>
        <dbReference type="PROSITE" id="PS50042"/>
    </source>
</evidence>
<comment type="caution">
    <text evidence="9">The sequence shown here is derived from an EMBL/GenBank/DDBJ whole genome shotgun (WGS) entry which is preliminary data.</text>
</comment>
<keyword evidence="1 6" id="KW-0633">Potassium transport</keyword>
<dbReference type="AlphaFoldDB" id="A0A6N2ARJ9"/>
<dbReference type="Pfam" id="PF00027">
    <property type="entry name" value="cNMP_binding"/>
    <property type="match status" value="1"/>
</dbReference>
<dbReference type="InterPro" id="IPR021789">
    <property type="entry name" value="KHA_dom"/>
</dbReference>
<keyword evidence="2 6" id="KW-0631">Potassium channel</keyword>